<evidence type="ECO:0000256" key="3">
    <source>
        <dbReference type="ARBA" id="ARBA00022737"/>
    </source>
</evidence>
<dbReference type="InterPro" id="IPR036318">
    <property type="entry name" value="FAD-bd_PCMH-like_sf"/>
</dbReference>
<feature type="domain" description="CBS" evidence="11">
    <location>
        <begin position="415"/>
        <end position="473"/>
    </location>
</feature>
<evidence type="ECO:0000259" key="12">
    <source>
        <dbReference type="PROSITE" id="PS51846"/>
    </source>
</evidence>
<evidence type="ECO:0000256" key="10">
    <source>
        <dbReference type="SAM" id="Phobius"/>
    </source>
</evidence>
<evidence type="ECO:0000256" key="8">
    <source>
        <dbReference type="PROSITE-ProRule" id="PRU01193"/>
    </source>
</evidence>
<dbReference type="PROSITE" id="PS51371">
    <property type="entry name" value="CBS"/>
    <property type="match status" value="2"/>
</dbReference>
<feature type="compositionally biased region" description="Basic and acidic residues" evidence="9">
    <location>
        <begin position="626"/>
        <end position="638"/>
    </location>
</feature>
<dbReference type="PANTHER" id="PTHR22777">
    <property type="entry name" value="HEMOLYSIN-RELATED"/>
    <property type="match status" value="1"/>
</dbReference>
<evidence type="ECO:0000256" key="6">
    <source>
        <dbReference type="ARBA" id="ARBA00023136"/>
    </source>
</evidence>
<feature type="domain" description="CNNM transmembrane" evidence="12">
    <location>
        <begin position="143"/>
        <end position="329"/>
    </location>
</feature>
<keyword evidence="13" id="KW-1185">Reference proteome</keyword>
<evidence type="ECO:0000259" key="11">
    <source>
        <dbReference type="PROSITE" id="PS51371"/>
    </source>
</evidence>
<dbReference type="FunFam" id="3.10.580.10:FF:000002">
    <property type="entry name" value="Magnesium/cobalt efflux protein CorC"/>
    <property type="match status" value="1"/>
</dbReference>
<feature type="transmembrane region" description="Helical" evidence="10">
    <location>
        <begin position="227"/>
        <end position="248"/>
    </location>
</feature>
<keyword evidence="6 8" id="KW-0472">Membrane</keyword>
<sequence length="659" mass="73195">MALESSILRQPTFISSTKSSSFVLFNRNLKYPSKFLSKTNHYPTPVISSFPNPQVFKAFGLPKTGAFGSQTRLGLLSEENEDVGNDRNLILVKRGILVAMVCGLLVFGCKRVSGVEGLVNAGYGVIGQSMSLLRNAWPKVSMLLKVFKEQGLVLTALLGLSAFFSMAETAITTLWPWKIRELAEKESEDGVFKMLRSDVTRFLTTILIGTTVVNIGATALVTDAATAIFGEAGVSAATGVMTVAILLLTEITPKSIAVHNPTEVASFVVRPVAWLSVILYPVGRVVTYLSMGMLKTLGLKGKSEPYVTEDELKLMLRGAELSGAIEEEEQDMIENVLEIKDTHVREVMTPLVDVVAIDASSTLVNFHNLWLTHQYSRVPVFEQRVDNIVGIAYAMDLLDYVPKGELLESITVGDMAHKPAYFVPDSMSVWNLLREFRIRKVHMAVVLNEYGGTVGIVTLEDAVEEIVGEIFDENDSKEEIQKKTGYIVMRAEGIFDVDANTSIDQLSEDLNIKMPEEHQYETVSGFVCEAFGYIPRTGESIKVVLEKENEEDDENSEAGSDRQDLKERHQNYKLEILAGNARKVSAIRFERINNGEALLDATAITPMIPKIMKRKWTSDEESNNGNHDEDTFEKRQEDDISDDYVIADYKEDKESPNGQ</sequence>
<dbReference type="GO" id="GO:0050660">
    <property type="term" value="F:flavin adenine dinucleotide binding"/>
    <property type="evidence" value="ECO:0007669"/>
    <property type="project" value="InterPro"/>
</dbReference>
<feature type="region of interest" description="Disordered" evidence="9">
    <location>
        <begin position="547"/>
        <end position="566"/>
    </location>
</feature>
<dbReference type="Pfam" id="PF00571">
    <property type="entry name" value="CBS"/>
    <property type="match status" value="2"/>
</dbReference>
<dbReference type="RefSeq" id="XP_022716773.1">
    <property type="nucleotide sequence ID" value="XM_022861038.1"/>
</dbReference>
<feature type="domain" description="CBS" evidence="11">
    <location>
        <begin position="348"/>
        <end position="409"/>
    </location>
</feature>
<dbReference type="InterPro" id="IPR044751">
    <property type="entry name" value="Ion_transp-like_CBS"/>
</dbReference>
<keyword evidence="4 8" id="KW-1133">Transmembrane helix</keyword>
<dbReference type="InterPro" id="IPR002550">
    <property type="entry name" value="CNNM"/>
</dbReference>
<name>A0A6P5WLJ2_DURZI</name>
<reference evidence="14" key="1">
    <citation type="submission" date="2025-08" db="UniProtKB">
        <authorList>
            <consortium name="RefSeq"/>
        </authorList>
    </citation>
    <scope>IDENTIFICATION</scope>
    <source>
        <tissue evidence="14">Fruit stalk</tissue>
    </source>
</reference>
<dbReference type="InterPro" id="IPR005170">
    <property type="entry name" value="Transptr-assoc_dom"/>
</dbReference>
<dbReference type="KEGG" id="dzi:111275611"/>
<dbReference type="SMART" id="SM01091">
    <property type="entry name" value="CorC_HlyC"/>
    <property type="match status" value="1"/>
</dbReference>
<evidence type="ECO:0000256" key="9">
    <source>
        <dbReference type="SAM" id="MobiDB-lite"/>
    </source>
</evidence>
<dbReference type="Pfam" id="PF01595">
    <property type="entry name" value="CNNM"/>
    <property type="match status" value="1"/>
</dbReference>
<evidence type="ECO:0000256" key="5">
    <source>
        <dbReference type="ARBA" id="ARBA00023122"/>
    </source>
</evidence>
<feature type="transmembrane region" description="Helical" evidence="10">
    <location>
        <begin position="202"/>
        <end position="221"/>
    </location>
</feature>
<dbReference type="Gene3D" id="3.10.580.10">
    <property type="entry name" value="CBS-domain"/>
    <property type="match status" value="1"/>
</dbReference>
<dbReference type="GO" id="GO:0016020">
    <property type="term" value="C:membrane"/>
    <property type="evidence" value="ECO:0007669"/>
    <property type="project" value="UniProtKB-SubCell"/>
</dbReference>
<dbReference type="PANTHER" id="PTHR22777:SF17">
    <property type="entry name" value="UPF0053 PROTEIN SLL0260"/>
    <property type="match status" value="1"/>
</dbReference>
<dbReference type="InterPro" id="IPR016169">
    <property type="entry name" value="FAD-bd_PCMH_sub2"/>
</dbReference>
<protein>
    <submittedName>
        <fullName evidence="14">DUF21 domain-containing protein At3g13070, chloroplastic isoform X1</fullName>
    </submittedName>
</protein>
<organism evidence="13 14">
    <name type="scientific">Durio zibethinus</name>
    <name type="common">Durian</name>
    <dbReference type="NCBI Taxonomy" id="66656"/>
    <lineage>
        <taxon>Eukaryota</taxon>
        <taxon>Viridiplantae</taxon>
        <taxon>Streptophyta</taxon>
        <taxon>Embryophyta</taxon>
        <taxon>Tracheophyta</taxon>
        <taxon>Spermatophyta</taxon>
        <taxon>Magnoliopsida</taxon>
        <taxon>eudicotyledons</taxon>
        <taxon>Gunneridae</taxon>
        <taxon>Pentapetalae</taxon>
        <taxon>rosids</taxon>
        <taxon>malvids</taxon>
        <taxon>Malvales</taxon>
        <taxon>Malvaceae</taxon>
        <taxon>Helicteroideae</taxon>
        <taxon>Durio</taxon>
    </lineage>
</organism>
<dbReference type="SUPFAM" id="SSF56176">
    <property type="entry name" value="FAD-binding/transporter-associated domain-like"/>
    <property type="match status" value="1"/>
</dbReference>
<keyword evidence="3" id="KW-0677">Repeat</keyword>
<dbReference type="GeneID" id="111275611"/>
<evidence type="ECO:0000313" key="14">
    <source>
        <dbReference type="RefSeq" id="XP_022716773.1"/>
    </source>
</evidence>
<feature type="transmembrane region" description="Helical" evidence="10">
    <location>
        <begin position="152"/>
        <end position="175"/>
    </location>
</feature>
<evidence type="ECO:0000256" key="4">
    <source>
        <dbReference type="ARBA" id="ARBA00022989"/>
    </source>
</evidence>
<dbReference type="InterPro" id="IPR000644">
    <property type="entry name" value="CBS_dom"/>
</dbReference>
<proteinExistence type="predicted"/>
<dbReference type="PROSITE" id="PS51846">
    <property type="entry name" value="CNNM"/>
    <property type="match status" value="1"/>
</dbReference>
<evidence type="ECO:0000313" key="13">
    <source>
        <dbReference type="Proteomes" id="UP000515121"/>
    </source>
</evidence>
<dbReference type="Pfam" id="PF03471">
    <property type="entry name" value="CorC_HlyC"/>
    <property type="match status" value="1"/>
</dbReference>
<accession>A0A6P5WLJ2</accession>
<dbReference type="Proteomes" id="UP000515121">
    <property type="component" value="Unplaced"/>
</dbReference>
<dbReference type="InterPro" id="IPR046342">
    <property type="entry name" value="CBS_dom_sf"/>
</dbReference>
<feature type="compositionally biased region" description="Basic and acidic residues" evidence="9">
    <location>
        <begin position="648"/>
        <end position="659"/>
    </location>
</feature>
<dbReference type="SUPFAM" id="SSF54631">
    <property type="entry name" value="CBS-domain pair"/>
    <property type="match status" value="1"/>
</dbReference>
<evidence type="ECO:0000256" key="7">
    <source>
        <dbReference type="PROSITE-ProRule" id="PRU00703"/>
    </source>
</evidence>
<gene>
    <name evidence="14" type="primary">LOC111275611</name>
</gene>
<feature type="region of interest" description="Disordered" evidence="9">
    <location>
        <begin position="615"/>
        <end position="659"/>
    </location>
</feature>
<dbReference type="AlphaFoldDB" id="A0A6P5WLJ2"/>
<dbReference type="Gene3D" id="3.30.465.10">
    <property type="match status" value="1"/>
</dbReference>
<keyword evidence="5 7" id="KW-0129">CBS domain</keyword>
<keyword evidence="2 8" id="KW-0812">Transmembrane</keyword>
<evidence type="ECO:0000256" key="2">
    <source>
        <dbReference type="ARBA" id="ARBA00022692"/>
    </source>
</evidence>
<dbReference type="CDD" id="cd04590">
    <property type="entry name" value="CBS_pair_CorC_HlyC_assoc"/>
    <property type="match status" value="1"/>
</dbReference>
<evidence type="ECO:0000256" key="1">
    <source>
        <dbReference type="ARBA" id="ARBA00004141"/>
    </source>
</evidence>
<comment type="subcellular location">
    <subcellularLocation>
        <location evidence="1">Membrane</location>
        <topology evidence="1">Multi-pass membrane protein</topology>
    </subcellularLocation>
</comment>
<dbReference type="OrthoDB" id="5353557at2759"/>